<dbReference type="PANTHER" id="PTHR10157">
    <property type="entry name" value="DOPAMINE BETA HYDROXYLASE RELATED"/>
    <property type="match status" value="1"/>
</dbReference>
<dbReference type="Gene3D" id="2.60.120.230">
    <property type="match status" value="1"/>
</dbReference>
<evidence type="ECO:0000256" key="4">
    <source>
        <dbReference type="ARBA" id="ARBA00022723"/>
    </source>
</evidence>
<evidence type="ECO:0000256" key="11">
    <source>
        <dbReference type="ARBA" id="ARBA00023180"/>
    </source>
</evidence>
<dbReference type="SUPFAM" id="SSF49344">
    <property type="entry name" value="CBD9-like"/>
    <property type="match status" value="1"/>
</dbReference>
<protein>
    <submittedName>
        <fullName evidence="14">DBH-like monooxygenase protein 1</fullName>
    </submittedName>
</protein>
<dbReference type="GO" id="GO:0005615">
    <property type="term" value="C:extracellular space"/>
    <property type="evidence" value="ECO:0007669"/>
    <property type="project" value="TreeGrafter"/>
</dbReference>
<dbReference type="SUPFAM" id="SSF49742">
    <property type="entry name" value="PHM/PNGase F"/>
    <property type="match status" value="2"/>
</dbReference>
<keyword evidence="10" id="KW-1015">Disulfide bond</keyword>
<dbReference type="CDD" id="cd09631">
    <property type="entry name" value="DOMON_DOH"/>
    <property type="match status" value="1"/>
</dbReference>
<dbReference type="GO" id="GO:0006589">
    <property type="term" value="P:octopamine biosynthetic process"/>
    <property type="evidence" value="ECO:0007669"/>
    <property type="project" value="TreeGrafter"/>
</dbReference>
<dbReference type="InterPro" id="IPR005018">
    <property type="entry name" value="DOMON_domain"/>
</dbReference>
<keyword evidence="8" id="KW-0503">Monooxygenase</keyword>
<sequence>MYVKRFLTYLASGVFVLCHCQKLASKTTADGKQQGEPESYARRLALAENDSYVLEWSYTVEDVVFRVRAKTLGWVGLGFSPSGGMKGADLVIGWVQDGEAYLTDRFARANEQPQKDNHQDYELLSGEEANQHTTLVFRRKLNTSDCQDMVLKSGTTRLLWSYHEDDPSSADGPSYHGPVHRGTRSMLLFAQDYSKKLNMPADVKTHEFLNSNVRPLRQPQTLYWCTILQFPKVDSRHHIIRYEPVLTPGNEDFVHHMFVYACYAPPPDEKLYTFSDVCLKLPKDIQNCLSVVFVWSIGGGAFEFPANVGYSVGGPGDPLFLRMEVHYDNPRLPDDFLDSSGFRFYYTPSLRQHNAGMFIVGVFSMWWMIIPPKQKKFILKGWCLEECTEMYFPPEGIKVFAAFAHTHLTGDKFKFRQFRNGKLVDEILSEEYFDSEFQEIQRLQNEKTIMPGDVLMTECTFKTTDRTNITYGGWGRTDEMCLSVPFYYPKIDNFGDCTSTSQPVEVLKRLGYKNASELPVEMDQDSTIKAFESFNWTDASFVSKFKKAVEKANLYFRCDNETRLEQMDPFAEWKAPQVEYPDDYDGC</sequence>
<dbReference type="FunFam" id="2.60.40.1210:FF:000001">
    <property type="entry name" value="Monooxygenase, DBH-like 1, like"/>
    <property type="match status" value="1"/>
</dbReference>
<dbReference type="GO" id="GO:0042421">
    <property type="term" value="P:norepinephrine biosynthetic process"/>
    <property type="evidence" value="ECO:0007669"/>
    <property type="project" value="TreeGrafter"/>
</dbReference>
<dbReference type="GeneID" id="110981444"/>
<dbReference type="SMART" id="SM00664">
    <property type="entry name" value="DoH"/>
    <property type="match status" value="1"/>
</dbReference>
<evidence type="ECO:0000256" key="8">
    <source>
        <dbReference type="ARBA" id="ARBA00023033"/>
    </source>
</evidence>
<dbReference type="PANTHER" id="PTHR10157:SF23">
    <property type="entry name" value="MOXD1 HOMOLOG 1"/>
    <property type="match status" value="1"/>
</dbReference>
<feature type="domain" description="DOMON" evidence="12">
    <location>
        <begin position="50"/>
        <end position="163"/>
    </location>
</feature>
<accession>A0A8B7YQH7</accession>
<name>A0A8B7YQH7_ACAPL</name>
<dbReference type="KEGG" id="aplc:110981444"/>
<dbReference type="InterPro" id="IPR036939">
    <property type="entry name" value="Cu2_ascorb_mOase_N_sf"/>
</dbReference>
<evidence type="ECO:0000256" key="10">
    <source>
        <dbReference type="ARBA" id="ARBA00023157"/>
    </source>
</evidence>
<dbReference type="InterPro" id="IPR028460">
    <property type="entry name" value="Tbh/DBH"/>
</dbReference>
<dbReference type="GO" id="GO:0042420">
    <property type="term" value="P:dopamine catabolic process"/>
    <property type="evidence" value="ECO:0007669"/>
    <property type="project" value="TreeGrafter"/>
</dbReference>
<dbReference type="GO" id="GO:0030667">
    <property type="term" value="C:secretory granule membrane"/>
    <property type="evidence" value="ECO:0007669"/>
    <property type="project" value="TreeGrafter"/>
</dbReference>
<keyword evidence="4" id="KW-0479">Metal-binding</keyword>
<dbReference type="PROSITE" id="PS50836">
    <property type="entry name" value="DOMON"/>
    <property type="match status" value="1"/>
</dbReference>
<dbReference type="GO" id="GO:0005507">
    <property type="term" value="F:copper ion binding"/>
    <property type="evidence" value="ECO:0007669"/>
    <property type="project" value="InterPro"/>
</dbReference>
<dbReference type="Gene3D" id="2.60.40.1210">
    <property type="entry name" value="Cellobiose dehydrogenase, cytochrome domain"/>
    <property type="match status" value="1"/>
</dbReference>
<dbReference type="RefSeq" id="XP_022094715.1">
    <property type="nucleotide sequence ID" value="XM_022239023.1"/>
</dbReference>
<dbReference type="InterPro" id="IPR024548">
    <property type="entry name" value="Cu2_monoox_C"/>
</dbReference>
<evidence type="ECO:0000256" key="6">
    <source>
        <dbReference type="ARBA" id="ARBA00023002"/>
    </source>
</evidence>
<dbReference type="Pfam" id="PF03351">
    <property type="entry name" value="DOMON"/>
    <property type="match status" value="1"/>
</dbReference>
<comment type="subcellular location">
    <subcellularLocation>
        <location evidence="2">Membrane</location>
    </subcellularLocation>
</comment>
<dbReference type="OrthoDB" id="10003276at2759"/>
<organism evidence="13 14">
    <name type="scientific">Acanthaster planci</name>
    <name type="common">Crown-of-thorns starfish</name>
    <dbReference type="NCBI Taxonomy" id="133434"/>
    <lineage>
        <taxon>Eukaryota</taxon>
        <taxon>Metazoa</taxon>
        <taxon>Echinodermata</taxon>
        <taxon>Eleutherozoa</taxon>
        <taxon>Asterozoa</taxon>
        <taxon>Asteroidea</taxon>
        <taxon>Valvatacea</taxon>
        <taxon>Valvatida</taxon>
        <taxon>Acanthasteridae</taxon>
        <taxon>Acanthaster</taxon>
    </lineage>
</organism>
<dbReference type="InterPro" id="IPR045266">
    <property type="entry name" value="DOH_DOMON"/>
</dbReference>
<evidence type="ECO:0000256" key="9">
    <source>
        <dbReference type="ARBA" id="ARBA00023136"/>
    </source>
</evidence>
<dbReference type="FunFam" id="2.60.120.310:FF:000004">
    <property type="entry name" value="DBH-like monooxygenase protein 1"/>
    <property type="match status" value="1"/>
</dbReference>
<gene>
    <name evidence="14" type="primary">LOC110981444</name>
</gene>
<proteinExistence type="inferred from homology"/>
<evidence type="ECO:0000256" key="2">
    <source>
        <dbReference type="ARBA" id="ARBA00004370"/>
    </source>
</evidence>
<dbReference type="InterPro" id="IPR000323">
    <property type="entry name" value="Cu2_ascorb_mOase_N"/>
</dbReference>
<keyword evidence="11" id="KW-0325">Glycoprotein</keyword>
<comment type="cofactor">
    <cofactor evidence="1">
        <name>Cu(2+)</name>
        <dbReference type="ChEBI" id="CHEBI:29036"/>
    </cofactor>
</comment>
<dbReference type="InterPro" id="IPR014784">
    <property type="entry name" value="Cu2_ascorb_mOase-like_C"/>
</dbReference>
<dbReference type="AlphaFoldDB" id="A0A8B7YQH7"/>
<dbReference type="Pfam" id="PF03712">
    <property type="entry name" value="Cu2_monoox_C"/>
    <property type="match status" value="1"/>
</dbReference>
<dbReference type="Proteomes" id="UP000694845">
    <property type="component" value="Unplaced"/>
</dbReference>
<keyword evidence="6" id="KW-0560">Oxidoreductase</keyword>
<evidence type="ECO:0000256" key="7">
    <source>
        <dbReference type="ARBA" id="ARBA00023008"/>
    </source>
</evidence>
<dbReference type="FunFam" id="2.60.120.230:FF:000001">
    <property type="entry name" value="Monooxygenase, DBH-like 1"/>
    <property type="match status" value="1"/>
</dbReference>
<evidence type="ECO:0000259" key="12">
    <source>
        <dbReference type="PROSITE" id="PS50836"/>
    </source>
</evidence>
<keyword evidence="9" id="KW-0472">Membrane</keyword>
<evidence type="ECO:0000313" key="14">
    <source>
        <dbReference type="RefSeq" id="XP_022094715.1"/>
    </source>
</evidence>
<keyword evidence="5" id="KW-0732">Signal</keyword>
<keyword evidence="7" id="KW-0186">Copper</keyword>
<comment type="similarity">
    <text evidence="3">Belongs to the copper type II ascorbate-dependent monooxygenase family.</text>
</comment>
<keyword evidence="13" id="KW-1185">Reference proteome</keyword>
<dbReference type="Pfam" id="PF01082">
    <property type="entry name" value="Cu2_monooxygen"/>
    <property type="match status" value="1"/>
</dbReference>
<dbReference type="PRINTS" id="PR00767">
    <property type="entry name" value="DBMONOXGNASE"/>
</dbReference>
<evidence type="ECO:0000256" key="3">
    <source>
        <dbReference type="ARBA" id="ARBA00010676"/>
    </source>
</evidence>
<reference evidence="14" key="1">
    <citation type="submission" date="2025-08" db="UniProtKB">
        <authorList>
            <consortium name="RefSeq"/>
        </authorList>
    </citation>
    <scope>IDENTIFICATION</scope>
</reference>
<dbReference type="OMA" id="GRTDEMC"/>
<dbReference type="InterPro" id="IPR000945">
    <property type="entry name" value="DBH-like"/>
</dbReference>
<dbReference type="Gene3D" id="2.60.120.310">
    <property type="entry name" value="Copper type II, ascorbate-dependent monooxygenase, N-terminal domain"/>
    <property type="match status" value="1"/>
</dbReference>
<dbReference type="InterPro" id="IPR008977">
    <property type="entry name" value="PHM/PNGase_F_dom_sf"/>
</dbReference>
<evidence type="ECO:0000313" key="13">
    <source>
        <dbReference type="Proteomes" id="UP000694845"/>
    </source>
</evidence>
<evidence type="ECO:0000256" key="1">
    <source>
        <dbReference type="ARBA" id="ARBA00001973"/>
    </source>
</evidence>
<dbReference type="GO" id="GO:0004500">
    <property type="term" value="F:dopamine beta-monooxygenase activity"/>
    <property type="evidence" value="ECO:0007669"/>
    <property type="project" value="InterPro"/>
</dbReference>
<evidence type="ECO:0000256" key="5">
    <source>
        <dbReference type="ARBA" id="ARBA00022729"/>
    </source>
</evidence>